<name>A0A4S2N2D5_9PEZI</name>
<keyword evidence="6 11" id="KW-0378">Hydrolase</keyword>
<accession>A0A4S2N2D5</accession>
<feature type="domain" description="Peptidase C54 catalytic" evidence="13">
    <location>
        <begin position="104"/>
        <end position="398"/>
    </location>
</feature>
<gene>
    <name evidence="14" type="ORF">EX30DRAFT_362821</name>
</gene>
<evidence type="ECO:0000313" key="14">
    <source>
        <dbReference type="EMBL" id="TGZ83328.1"/>
    </source>
</evidence>
<keyword evidence="3" id="KW-0813">Transport</keyword>
<feature type="region of interest" description="Disordered" evidence="12">
    <location>
        <begin position="436"/>
        <end position="507"/>
    </location>
</feature>
<dbReference type="GO" id="GO:0005634">
    <property type="term" value="C:nucleus"/>
    <property type="evidence" value="ECO:0007669"/>
    <property type="project" value="UniProtKB-SubCell"/>
</dbReference>
<feature type="compositionally biased region" description="Acidic residues" evidence="12">
    <location>
        <begin position="436"/>
        <end position="445"/>
    </location>
</feature>
<dbReference type="EMBL" id="ML220114">
    <property type="protein sequence ID" value="TGZ83328.1"/>
    <property type="molecule type" value="Genomic_DNA"/>
</dbReference>
<dbReference type="STRING" id="341454.A0A4S2N2D5"/>
<comment type="function">
    <text evidence="11">Required for selective autophagic degradation of the nucleus (nucleophagy) as well as for mitophagy which contributes to regulate mitochondrial quantity and quality by eliminating the mitochondria to a basal level to fulfill cellular energy requirements and preventing excess ROS production.</text>
</comment>
<sequence length="507" mass="56902">MSNPLFSNIQSLVSRYIWDPEPRNTDPTQPIWVLGRKYPPTIGSPRSSASASSPPSLHDTTSTLASMITDPVDLSASDSAVQVDASQIPTAQALKDETPNGWPQDFLDDFGSKPWITYRSDFTAIPRAEEAKDEQRESKMTLLTTFRSHLPENASGFTSDVGWGCMIRSGQSVLVNTLFALHLGRDWRRGQNPKRERELLALFADDPRAPFSIHNFAKYGHISCGVRPGEWFGPSAAARCIKELTEMNPETNLRVYVTTDGGDVYEDSFFNVAKEGDTFHPTLLLIPIRLGIRGVTPVYWEALKATIQLPSSVGIAGGRPSASHYFLGVQSSRFFYHDPHVCRPRFPFKEDPVKDYTADEIESCYTRRLRTLDIRDMDPSMLLAFLIHDLEEWNYWKEHIEKVQGKSVVHVSDKEPILVSQGEGGERAEAVDEVEAFDTEDEDEHSDPVKIERDEDDADEEEEEEEGGGVKLKGVKVVEAVDDDDEELTRSNELGQPKEKNLAVEVR</sequence>
<evidence type="ECO:0000256" key="11">
    <source>
        <dbReference type="RuleBase" id="RU363115"/>
    </source>
</evidence>
<dbReference type="GO" id="GO:0034727">
    <property type="term" value="P:piecemeal microautophagy of the nucleus"/>
    <property type="evidence" value="ECO:0007669"/>
    <property type="project" value="TreeGrafter"/>
</dbReference>
<dbReference type="GO" id="GO:0000423">
    <property type="term" value="P:mitophagy"/>
    <property type="evidence" value="ECO:0007669"/>
    <property type="project" value="TreeGrafter"/>
</dbReference>
<dbReference type="InterPro" id="IPR005078">
    <property type="entry name" value="Peptidase_C54"/>
</dbReference>
<dbReference type="SUPFAM" id="SSF54001">
    <property type="entry name" value="Cysteine proteinases"/>
    <property type="match status" value="1"/>
</dbReference>
<keyword evidence="5 11" id="KW-0645">Protease</keyword>
<reference evidence="14 15" key="1">
    <citation type="submission" date="2019-04" db="EMBL/GenBank/DDBJ databases">
        <title>Comparative genomics and transcriptomics to analyze fruiting body development in filamentous ascomycetes.</title>
        <authorList>
            <consortium name="DOE Joint Genome Institute"/>
            <person name="Lutkenhaus R."/>
            <person name="Traeger S."/>
            <person name="Breuer J."/>
            <person name="Kuo A."/>
            <person name="Lipzen A."/>
            <person name="Pangilinan J."/>
            <person name="Dilworth D."/>
            <person name="Sandor L."/>
            <person name="Poggeler S."/>
            <person name="Barry K."/>
            <person name="Grigoriev I.V."/>
            <person name="Nowrousian M."/>
        </authorList>
    </citation>
    <scope>NUCLEOTIDE SEQUENCE [LARGE SCALE GENOMIC DNA]</scope>
    <source>
        <strain evidence="14 15">CBS 389.68</strain>
    </source>
</reference>
<feature type="compositionally biased region" description="Low complexity" evidence="12">
    <location>
        <begin position="44"/>
        <end position="56"/>
    </location>
</feature>
<dbReference type="GO" id="GO:0004197">
    <property type="term" value="F:cysteine-type endopeptidase activity"/>
    <property type="evidence" value="ECO:0007669"/>
    <property type="project" value="TreeGrafter"/>
</dbReference>
<dbReference type="GO" id="GO:0015031">
    <property type="term" value="P:protein transport"/>
    <property type="evidence" value="ECO:0007669"/>
    <property type="project" value="UniProtKB-KW"/>
</dbReference>
<feature type="region of interest" description="Disordered" evidence="12">
    <location>
        <begin position="36"/>
        <end position="61"/>
    </location>
</feature>
<evidence type="ECO:0000256" key="2">
    <source>
        <dbReference type="ARBA" id="ARBA00010958"/>
    </source>
</evidence>
<dbReference type="Pfam" id="PF03416">
    <property type="entry name" value="Peptidase_C54"/>
    <property type="match status" value="1"/>
</dbReference>
<feature type="compositionally biased region" description="Basic and acidic residues" evidence="12">
    <location>
        <begin position="496"/>
        <end position="507"/>
    </location>
</feature>
<keyword evidence="9" id="KW-0072">Autophagy</keyword>
<evidence type="ECO:0000313" key="15">
    <source>
        <dbReference type="Proteomes" id="UP000298138"/>
    </source>
</evidence>
<comment type="similarity">
    <text evidence="2 11">Belongs to the peptidase C54 family.</text>
</comment>
<dbReference type="GO" id="GO:0035973">
    <property type="term" value="P:aggrephagy"/>
    <property type="evidence" value="ECO:0007669"/>
    <property type="project" value="TreeGrafter"/>
</dbReference>
<dbReference type="Proteomes" id="UP000298138">
    <property type="component" value="Unassembled WGS sequence"/>
</dbReference>
<dbReference type="GO" id="GO:0016485">
    <property type="term" value="P:protein processing"/>
    <property type="evidence" value="ECO:0007669"/>
    <property type="project" value="TreeGrafter"/>
</dbReference>
<dbReference type="FunCoup" id="A0A4S2N2D5">
    <property type="interactions" value="312"/>
</dbReference>
<dbReference type="GO" id="GO:0000407">
    <property type="term" value="C:phagophore assembly site"/>
    <property type="evidence" value="ECO:0007669"/>
    <property type="project" value="UniProtKB-SubCell"/>
</dbReference>
<evidence type="ECO:0000256" key="10">
    <source>
        <dbReference type="ARBA" id="ARBA00029362"/>
    </source>
</evidence>
<keyword evidence="15" id="KW-1185">Reference proteome</keyword>
<comment type="catalytic activity">
    <reaction evidence="10">
        <text>[protein]-C-terminal L-amino acid-glycyl-phosphatidylethanolamide + H2O = [protein]-C-terminal L-amino acid-glycine + a 1,2-diacyl-sn-glycero-3-phosphoethanolamine</text>
        <dbReference type="Rhea" id="RHEA:67548"/>
        <dbReference type="Rhea" id="RHEA-COMP:17323"/>
        <dbReference type="Rhea" id="RHEA-COMP:17324"/>
        <dbReference type="ChEBI" id="CHEBI:15377"/>
        <dbReference type="ChEBI" id="CHEBI:64612"/>
        <dbReference type="ChEBI" id="CHEBI:172940"/>
        <dbReference type="ChEBI" id="CHEBI:172941"/>
    </reaction>
    <physiologicalReaction direction="left-to-right" evidence="10">
        <dbReference type="Rhea" id="RHEA:67549"/>
    </physiologicalReaction>
</comment>
<proteinExistence type="inferred from homology"/>
<dbReference type="GO" id="GO:0000045">
    <property type="term" value="P:autophagosome assembly"/>
    <property type="evidence" value="ECO:0007669"/>
    <property type="project" value="TreeGrafter"/>
</dbReference>
<keyword evidence="4 11" id="KW-0963">Cytoplasm</keyword>
<dbReference type="PANTHER" id="PTHR22624">
    <property type="entry name" value="CYSTEINE PROTEASE ATG4"/>
    <property type="match status" value="1"/>
</dbReference>
<protein>
    <recommendedName>
        <fullName evidence="11">Cysteine protease</fullName>
        <ecNumber evidence="11">3.4.22.-</ecNumber>
    </recommendedName>
</protein>
<dbReference type="InterPro" id="IPR046792">
    <property type="entry name" value="Peptidase_C54_cat"/>
</dbReference>
<evidence type="ECO:0000256" key="7">
    <source>
        <dbReference type="ARBA" id="ARBA00022807"/>
    </source>
</evidence>
<feature type="compositionally biased region" description="Acidic residues" evidence="12">
    <location>
        <begin position="454"/>
        <end position="467"/>
    </location>
</feature>
<dbReference type="OrthoDB" id="2960936at2759"/>
<keyword evidence="11" id="KW-0539">Nucleus</keyword>
<evidence type="ECO:0000256" key="4">
    <source>
        <dbReference type="ARBA" id="ARBA00022490"/>
    </source>
</evidence>
<evidence type="ECO:0000256" key="1">
    <source>
        <dbReference type="ARBA" id="ARBA00004329"/>
    </source>
</evidence>
<evidence type="ECO:0000256" key="5">
    <source>
        <dbReference type="ARBA" id="ARBA00022670"/>
    </source>
</evidence>
<comment type="subcellular location">
    <subcellularLocation>
        <location evidence="11">Nucleus</location>
    </subcellularLocation>
    <subcellularLocation>
        <location evidence="11">Cytoplasm</location>
    </subcellularLocation>
    <subcellularLocation>
        <location evidence="1">Preautophagosomal structure</location>
    </subcellularLocation>
</comment>
<organism evidence="14 15">
    <name type="scientific">Ascodesmis nigricans</name>
    <dbReference type="NCBI Taxonomy" id="341454"/>
    <lineage>
        <taxon>Eukaryota</taxon>
        <taxon>Fungi</taxon>
        <taxon>Dikarya</taxon>
        <taxon>Ascomycota</taxon>
        <taxon>Pezizomycotina</taxon>
        <taxon>Pezizomycetes</taxon>
        <taxon>Pezizales</taxon>
        <taxon>Ascodesmidaceae</taxon>
        <taxon>Ascodesmis</taxon>
    </lineage>
</organism>
<evidence type="ECO:0000256" key="12">
    <source>
        <dbReference type="SAM" id="MobiDB-lite"/>
    </source>
</evidence>
<evidence type="ECO:0000256" key="9">
    <source>
        <dbReference type="ARBA" id="ARBA00023006"/>
    </source>
</evidence>
<keyword evidence="8" id="KW-0653">Protein transport</keyword>
<evidence type="ECO:0000256" key="3">
    <source>
        <dbReference type="ARBA" id="ARBA00022448"/>
    </source>
</evidence>
<evidence type="ECO:0000256" key="6">
    <source>
        <dbReference type="ARBA" id="ARBA00022801"/>
    </source>
</evidence>
<dbReference type="AlphaFoldDB" id="A0A4S2N2D5"/>
<dbReference type="GO" id="GO:0019786">
    <property type="term" value="F:protein-phosphatidylethanolamide deconjugating activity"/>
    <property type="evidence" value="ECO:0007669"/>
    <property type="project" value="InterPro"/>
</dbReference>
<evidence type="ECO:0000259" key="13">
    <source>
        <dbReference type="Pfam" id="PF03416"/>
    </source>
</evidence>
<keyword evidence="7" id="KW-0788">Thiol protease</keyword>
<evidence type="ECO:0000256" key="8">
    <source>
        <dbReference type="ARBA" id="ARBA00022927"/>
    </source>
</evidence>
<dbReference type="InterPro" id="IPR038765">
    <property type="entry name" value="Papain-like_cys_pep_sf"/>
</dbReference>
<dbReference type="InParanoid" id="A0A4S2N2D5"/>
<dbReference type="EC" id="3.4.22.-" evidence="11"/>
<dbReference type="PANTHER" id="PTHR22624:SF49">
    <property type="entry name" value="CYSTEINE PROTEASE"/>
    <property type="match status" value="1"/>
</dbReference>